<dbReference type="RefSeq" id="WP_380538719.1">
    <property type="nucleotide sequence ID" value="NZ_JBHFAB010000018.1"/>
</dbReference>
<name>A0ABV6W0Q2_9ACTN</name>
<sequence length="100" mass="10371">MPLPPVLSSIVGWLRAGYPEGVPEHDYIPLFALLSRQLSESEVTEIAEELAGSSDPVSAEAIHRAVSAVTAGPLLDSDVARVSARLAAGGWPLARPDAAG</sequence>
<dbReference type="EMBL" id="JBHFAB010000018">
    <property type="protein sequence ID" value="MFC1419421.1"/>
    <property type="molecule type" value="Genomic_DNA"/>
</dbReference>
<protein>
    <submittedName>
        <fullName evidence="1">DUF3349 domain-containing protein</fullName>
    </submittedName>
</protein>
<gene>
    <name evidence="1" type="ORF">ACEZDE_22710</name>
</gene>
<evidence type="ECO:0000313" key="1">
    <source>
        <dbReference type="EMBL" id="MFC1419421.1"/>
    </source>
</evidence>
<dbReference type="Proteomes" id="UP001592531">
    <property type="component" value="Unassembled WGS sequence"/>
</dbReference>
<organism evidence="1 2">
    <name type="scientific">Streptacidiphilus cavernicola</name>
    <dbReference type="NCBI Taxonomy" id="3342716"/>
    <lineage>
        <taxon>Bacteria</taxon>
        <taxon>Bacillati</taxon>
        <taxon>Actinomycetota</taxon>
        <taxon>Actinomycetes</taxon>
        <taxon>Kitasatosporales</taxon>
        <taxon>Streptomycetaceae</taxon>
        <taxon>Streptacidiphilus</taxon>
    </lineage>
</organism>
<comment type="caution">
    <text evidence="1">The sequence shown here is derived from an EMBL/GenBank/DDBJ whole genome shotgun (WGS) entry which is preliminary data.</text>
</comment>
<proteinExistence type="predicted"/>
<dbReference type="Pfam" id="PF11829">
    <property type="entry name" value="DUF3349"/>
    <property type="match status" value="1"/>
</dbReference>
<dbReference type="Gene3D" id="6.10.140.2080">
    <property type="match status" value="1"/>
</dbReference>
<keyword evidence="2" id="KW-1185">Reference proteome</keyword>
<evidence type="ECO:0000313" key="2">
    <source>
        <dbReference type="Proteomes" id="UP001592531"/>
    </source>
</evidence>
<accession>A0ABV6W0Q2</accession>
<reference evidence="1 2" key="1">
    <citation type="submission" date="2024-09" db="EMBL/GenBank/DDBJ databases">
        <authorList>
            <person name="Lee S.D."/>
        </authorList>
    </citation>
    <scope>NUCLEOTIDE SEQUENCE [LARGE SCALE GENOMIC DNA]</scope>
    <source>
        <strain evidence="1 2">N8-3</strain>
    </source>
</reference>
<dbReference type="Gene3D" id="1.10.10.2390">
    <property type="match status" value="1"/>
</dbReference>
<dbReference type="InterPro" id="IPR021784">
    <property type="entry name" value="DUF3349"/>
</dbReference>